<evidence type="ECO:0000313" key="1">
    <source>
        <dbReference type="EMBL" id="MFC4476808.1"/>
    </source>
</evidence>
<protein>
    <submittedName>
        <fullName evidence="1">Uncharacterized protein</fullName>
    </submittedName>
</protein>
<evidence type="ECO:0000313" key="2">
    <source>
        <dbReference type="Proteomes" id="UP001596003"/>
    </source>
</evidence>
<keyword evidence="2" id="KW-1185">Reference proteome</keyword>
<accession>A0ABV8ZD22</accession>
<dbReference type="Proteomes" id="UP001596003">
    <property type="component" value="Unassembled WGS sequence"/>
</dbReference>
<organism evidence="1 2">
    <name type="scientific">Flavobacterium chungangensis</name>
    <dbReference type="NCBI Taxonomy" id="2708132"/>
    <lineage>
        <taxon>Bacteria</taxon>
        <taxon>Pseudomonadati</taxon>
        <taxon>Bacteroidota</taxon>
        <taxon>Flavobacteriia</taxon>
        <taxon>Flavobacteriales</taxon>
        <taxon>Flavobacteriaceae</taxon>
        <taxon>Flavobacterium</taxon>
    </lineage>
</organism>
<proteinExistence type="predicted"/>
<comment type="caution">
    <text evidence="1">The sequence shown here is derived from an EMBL/GenBank/DDBJ whole genome shotgun (WGS) entry which is preliminary data.</text>
</comment>
<dbReference type="EMBL" id="JBHSFY010000003">
    <property type="protein sequence ID" value="MFC4476808.1"/>
    <property type="molecule type" value="Genomic_DNA"/>
</dbReference>
<sequence length="47" mass="5881">MTKEESIKEDYFRINKSIDYFEDKLKFQNNRHIERILNNLWAHNHNS</sequence>
<reference evidence="2" key="1">
    <citation type="journal article" date="2019" name="Int. J. Syst. Evol. Microbiol.">
        <title>The Global Catalogue of Microorganisms (GCM) 10K type strain sequencing project: providing services to taxonomists for standard genome sequencing and annotation.</title>
        <authorList>
            <consortium name="The Broad Institute Genomics Platform"/>
            <consortium name="The Broad Institute Genome Sequencing Center for Infectious Disease"/>
            <person name="Wu L."/>
            <person name="Ma J."/>
        </authorList>
    </citation>
    <scope>NUCLEOTIDE SEQUENCE [LARGE SCALE GENOMIC DNA]</scope>
    <source>
        <strain evidence="2">NBRC 103627</strain>
    </source>
</reference>
<dbReference type="RefSeq" id="WP_172426854.1">
    <property type="nucleotide sequence ID" value="NZ_JBHSFY010000003.1"/>
</dbReference>
<gene>
    <name evidence="1" type="ORF">ACFO3N_07015</name>
</gene>
<name>A0ABV8ZD22_9FLAO</name>